<gene>
    <name evidence="1" type="ORF">FX988_00993</name>
</gene>
<reference evidence="1 2" key="1">
    <citation type="submission" date="2019-12" db="EMBL/GenBank/DDBJ databases">
        <title>Genome sequencing and assembly of endphytes of Porphyra tenera.</title>
        <authorList>
            <person name="Park J.M."/>
            <person name="Shin R."/>
            <person name="Jo S.H."/>
        </authorList>
    </citation>
    <scope>NUCLEOTIDE SEQUENCE [LARGE SCALE GENOMIC DNA]</scope>
    <source>
        <strain evidence="1 2">GPM4</strain>
    </source>
</reference>
<proteinExistence type="predicted"/>
<accession>A0A857JHJ8</accession>
<evidence type="ECO:0000313" key="1">
    <source>
        <dbReference type="EMBL" id="QHJ10772.1"/>
    </source>
</evidence>
<dbReference type="EMBL" id="CP047656">
    <property type="protein sequence ID" value="QHJ10772.1"/>
    <property type="molecule type" value="Genomic_DNA"/>
</dbReference>
<dbReference type="KEGG" id="pmes:FX988_00993"/>
<dbReference type="AlphaFoldDB" id="A0A857JHJ8"/>
<dbReference type="Proteomes" id="UP000464524">
    <property type="component" value="Chromosome"/>
</dbReference>
<name>A0A857JHJ8_9ALTE</name>
<keyword evidence="2" id="KW-1185">Reference proteome</keyword>
<protein>
    <submittedName>
        <fullName evidence="1">Uncharacterized protein</fullName>
    </submittedName>
</protein>
<sequence>MSGKKAKDALFFVSRFATFYPAQQRCAVIVEDIVYSRKTYCLFPVQKDRYKKGVLPKQESNTPTQKLVFYVINSLLYLW</sequence>
<organism evidence="1 2">
    <name type="scientific">Paraglaciecola mesophila</name>
    <dbReference type="NCBI Taxonomy" id="197222"/>
    <lineage>
        <taxon>Bacteria</taxon>
        <taxon>Pseudomonadati</taxon>
        <taxon>Pseudomonadota</taxon>
        <taxon>Gammaproteobacteria</taxon>
        <taxon>Alteromonadales</taxon>
        <taxon>Alteromonadaceae</taxon>
        <taxon>Paraglaciecola</taxon>
    </lineage>
</organism>
<evidence type="ECO:0000313" key="2">
    <source>
        <dbReference type="Proteomes" id="UP000464524"/>
    </source>
</evidence>